<reference evidence="3" key="1">
    <citation type="submission" date="2025-08" db="UniProtKB">
        <authorList>
            <consortium name="Ensembl"/>
        </authorList>
    </citation>
    <scope>IDENTIFICATION</scope>
</reference>
<dbReference type="SUPFAM" id="SSF56436">
    <property type="entry name" value="C-type lectin-like"/>
    <property type="match status" value="1"/>
</dbReference>
<dbReference type="GO" id="GO:0001872">
    <property type="term" value="F:(1-&gt;3)-beta-D-glucan binding"/>
    <property type="evidence" value="ECO:0007669"/>
    <property type="project" value="InterPro"/>
</dbReference>
<evidence type="ECO:0000259" key="2">
    <source>
        <dbReference type="PROSITE" id="PS50041"/>
    </source>
</evidence>
<dbReference type="PANTHER" id="PTHR47218:SF2">
    <property type="entry name" value="C-TYPE LECTIN DOMAIN-CONTAINING PROTEIN"/>
    <property type="match status" value="1"/>
</dbReference>
<dbReference type="Pfam" id="PF00059">
    <property type="entry name" value="Lectin_C"/>
    <property type="match status" value="1"/>
</dbReference>
<reference evidence="3" key="2">
    <citation type="submission" date="2025-09" db="UniProtKB">
        <authorList>
            <consortium name="Ensembl"/>
        </authorList>
    </citation>
    <scope>IDENTIFICATION</scope>
</reference>
<dbReference type="Gene3D" id="3.10.100.10">
    <property type="entry name" value="Mannose-Binding Protein A, subunit A"/>
    <property type="match status" value="1"/>
</dbReference>
<dbReference type="AlphaFoldDB" id="A0A8C3HKG5"/>
<feature type="domain" description="C-type lectin" evidence="2">
    <location>
        <begin position="140"/>
        <end position="208"/>
    </location>
</feature>
<keyword evidence="1" id="KW-0175">Coiled coil</keyword>
<protein>
    <recommendedName>
        <fullName evidence="2">C-type lectin domain-containing protein</fullName>
    </recommendedName>
</protein>
<sequence length="208" mass="23836">MCLSVKGIYLPGRSSSGLAMENEDGCTTIKFYSQTPASAFRSPECPSPSPQWWLIAVILEILCLALLITARVFDANSSQLSCLEAREYDNLTQQRENLKNLTQQLECLQAQNLNLSEAVQQLASYRGSKCRLCPDKWLQHGKDCFHFSNEFKIWQKSKDYCSSLASKLLQIDSKEELDFIMQELFKLSNVCQGLRYHENYWFGLSYDT</sequence>
<name>A0A8C3HKG5_CHRPI</name>
<dbReference type="Ensembl" id="ENSCPBT00000023068.1">
    <property type="protein sequence ID" value="ENSCPBP00000019597.1"/>
    <property type="gene ID" value="ENSCPBG00000014138.1"/>
</dbReference>
<dbReference type="InterPro" id="IPR042808">
    <property type="entry name" value="CLEC7A"/>
</dbReference>
<feature type="coiled-coil region" evidence="1">
    <location>
        <begin position="84"/>
        <end position="118"/>
    </location>
</feature>
<proteinExistence type="predicted"/>
<accession>A0A8C3HKG5</accession>
<organism evidence="3 4">
    <name type="scientific">Chrysemys picta bellii</name>
    <name type="common">Western painted turtle</name>
    <name type="synonym">Emys bellii</name>
    <dbReference type="NCBI Taxonomy" id="8478"/>
    <lineage>
        <taxon>Eukaryota</taxon>
        <taxon>Metazoa</taxon>
        <taxon>Chordata</taxon>
        <taxon>Craniata</taxon>
        <taxon>Vertebrata</taxon>
        <taxon>Euteleostomi</taxon>
        <taxon>Archelosauria</taxon>
        <taxon>Testudinata</taxon>
        <taxon>Testudines</taxon>
        <taxon>Cryptodira</taxon>
        <taxon>Durocryptodira</taxon>
        <taxon>Testudinoidea</taxon>
        <taxon>Emydidae</taxon>
        <taxon>Chrysemys</taxon>
    </lineage>
</organism>
<dbReference type="GO" id="GO:0071226">
    <property type="term" value="P:cellular response to molecule of fungal origin"/>
    <property type="evidence" value="ECO:0007669"/>
    <property type="project" value="InterPro"/>
</dbReference>
<evidence type="ECO:0000256" key="1">
    <source>
        <dbReference type="SAM" id="Coils"/>
    </source>
</evidence>
<dbReference type="PROSITE" id="PS50041">
    <property type="entry name" value="C_TYPE_LECTIN_2"/>
    <property type="match status" value="1"/>
</dbReference>
<evidence type="ECO:0000313" key="4">
    <source>
        <dbReference type="Proteomes" id="UP000694380"/>
    </source>
</evidence>
<evidence type="ECO:0000313" key="3">
    <source>
        <dbReference type="Ensembl" id="ENSCPBP00000019597.1"/>
    </source>
</evidence>
<keyword evidence="4" id="KW-1185">Reference proteome</keyword>
<dbReference type="PANTHER" id="PTHR47218">
    <property type="entry name" value="C-TYPE LECTIN DOMAIN FAMILY 7 MEMBER A"/>
    <property type="match status" value="1"/>
</dbReference>
<dbReference type="InterPro" id="IPR001304">
    <property type="entry name" value="C-type_lectin-like"/>
</dbReference>
<dbReference type="InterPro" id="IPR016187">
    <property type="entry name" value="CTDL_fold"/>
</dbReference>
<dbReference type="InterPro" id="IPR016186">
    <property type="entry name" value="C-type_lectin-like/link_sf"/>
</dbReference>
<dbReference type="GeneTree" id="ENSGT00940000161796"/>
<dbReference type="Proteomes" id="UP000694380">
    <property type="component" value="Unplaced"/>
</dbReference>